<gene>
    <name evidence="13" type="ORF">SAY87_001837</name>
</gene>
<evidence type="ECO:0000256" key="10">
    <source>
        <dbReference type="ARBA" id="ARBA00023180"/>
    </source>
</evidence>
<dbReference type="Gene3D" id="2.60.120.430">
    <property type="entry name" value="Galactose-binding lectin"/>
    <property type="match status" value="1"/>
</dbReference>
<evidence type="ECO:0000256" key="8">
    <source>
        <dbReference type="ARBA" id="ARBA00022989"/>
    </source>
</evidence>
<feature type="compositionally biased region" description="Basic and acidic residues" evidence="11">
    <location>
        <begin position="362"/>
        <end position="386"/>
    </location>
</feature>
<feature type="compositionally biased region" description="Polar residues" evidence="11">
    <location>
        <begin position="34"/>
        <end position="45"/>
    </location>
</feature>
<evidence type="ECO:0000256" key="4">
    <source>
        <dbReference type="ARBA" id="ARBA00022692"/>
    </source>
</evidence>
<keyword evidence="4" id="KW-0812">Transmembrane</keyword>
<dbReference type="Pfam" id="PF12819">
    <property type="entry name" value="Malectin_like"/>
    <property type="match status" value="1"/>
</dbReference>
<evidence type="ECO:0000256" key="9">
    <source>
        <dbReference type="ARBA" id="ARBA00023136"/>
    </source>
</evidence>
<keyword evidence="6" id="KW-0547">Nucleotide-binding</keyword>
<feature type="region of interest" description="Disordered" evidence="11">
    <location>
        <begin position="1"/>
        <end position="45"/>
    </location>
</feature>
<comment type="caution">
    <text evidence="13">The sequence shown here is derived from an EMBL/GenBank/DDBJ whole genome shotgun (WGS) entry which is preliminary data.</text>
</comment>
<dbReference type="InterPro" id="IPR045272">
    <property type="entry name" value="ANXUR1/2-like"/>
</dbReference>
<evidence type="ECO:0000256" key="6">
    <source>
        <dbReference type="ARBA" id="ARBA00022741"/>
    </source>
</evidence>
<organism evidence="13 14">
    <name type="scientific">Trapa incisa</name>
    <dbReference type="NCBI Taxonomy" id="236973"/>
    <lineage>
        <taxon>Eukaryota</taxon>
        <taxon>Viridiplantae</taxon>
        <taxon>Streptophyta</taxon>
        <taxon>Embryophyta</taxon>
        <taxon>Tracheophyta</taxon>
        <taxon>Spermatophyta</taxon>
        <taxon>Magnoliopsida</taxon>
        <taxon>eudicotyledons</taxon>
        <taxon>Gunneridae</taxon>
        <taxon>Pentapetalae</taxon>
        <taxon>rosids</taxon>
        <taxon>malvids</taxon>
        <taxon>Myrtales</taxon>
        <taxon>Lythraceae</taxon>
        <taxon>Trapa</taxon>
    </lineage>
</organism>
<dbReference type="PANTHER" id="PTHR34590:SF6">
    <property type="entry name" value="RECEPTOR-LIKE KINASE"/>
    <property type="match status" value="1"/>
</dbReference>
<evidence type="ECO:0000256" key="2">
    <source>
        <dbReference type="ARBA" id="ARBA00022527"/>
    </source>
</evidence>
<evidence type="ECO:0000259" key="12">
    <source>
        <dbReference type="Pfam" id="PF12819"/>
    </source>
</evidence>
<evidence type="ECO:0000256" key="7">
    <source>
        <dbReference type="ARBA" id="ARBA00022840"/>
    </source>
</evidence>
<keyword evidence="10" id="KW-0325">Glycoprotein</keyword>
<keyword evidence="3" id="KW-0808">Transferase</keyword>
<dbReference type="InterPro" id="IPR024788">
    <property type="entry name" value="Malectin-like_Carb-bd_dom"/>
</dbReference>
<accession>A0AAN7JT76</accession>
<keyword evidence="2" id="KW-0723">Serine/threonine-protein kinase</keyword>
<dbReference type="GO" id="GO:0016020">
    <property type="term" value="C:membrane"/>
    <property type="evidence" value="ECO:0007669"/>
    <property type="project" value="UniProtKB-SubCell"/>
</dbReference>
<keyword evidence="2" id="KW-0418">Kinase</keyword>
<dbReference type="Proteomes" id="UP001345219">
    <property type="component" value="Chromosome 2"/>
</dbReference>
<dbReference type="EMBL" id="JAXIOK010000015">
    <property type="protein sequence ID" value="KAK4753733.1"/>
    <property type="molecule type" value="Genomic_DNA"/>
</dbReference>
<evidence type="ECO:0000256" key="5">
    <source>
        <dbReference type="ARBA" id="ARBA00022729"/>
    </source>
</evidence>
<evidence type="ECO:0000313" key="14">
    <source>
        <dbReference type="Proteomes" id="UP001345219"/>
    </source>
</evidence>
<feature type="domain" description="Malectin-like" evidence="12">
    <location>
        <begin position="154"/>
        <end position="316"/>
    </location>
</feature>
<name>A0AAN7JT76_9MYRT</name>
<sequence>MRTDLLPVGQPSPSRANPRRAQNERQDRIRRRSLQPSSSNGYLRQTSITGQGKTWILNLAVVHSFHSQTILTVLIPFALPPPPPDPGGMEMENSRWKKNRNAIGVQFQSLSFQSSASTDSMATAIFLLALSLAFPSASLSAVSFSPKDNILIVCGANSLVNLPDGRIFKSDTGSGGHLQAKDSVQLLTDSGDNLPSPLCRTARIFQSDATYSFQLTGAGWHWLRLHFYPINNSKYELKTAVFSVTTDDAVLLHRFSIDTNQTTGHIVKEYLLNVTKPQINLMFVPVSNSFAFINAVEVVSAPDYLISNSGSSLFPVQAYEGLNQFNYQPDEPRYRLGQRYTQRGGGPQDEQLGQQPGRGVRGGREEGQHDEQEHGGRGRIRNDVRGLRRPRSHGHEVAQAAAGLAEE</sequence>
<dbReference type="GO" id="GO:0005524">
    <property type="term" value="F:ATP binding"/>
    <property type="evidence" value="ECO:0007669"/>
    <property type="project" value="UniProtKB-KW"/>
</dbReference>
<dbReference type="GO" id="GO:0004674">
    <property type="term" value="F:protein serine/threonine kinase activity"/>
    <property type="evidence" value="ECO:0007669"/>
    <property type="project" value="UniProtKB-KW"/>
</dbReference>
<evidence type="ECO:0000313" key="13">
    <source>
        <dbReference type="EMBL" id="KAK4753733.1"/>
    </source>
</evidence>
<keyword evidence="5" id="KW-0732">Signal</keyword>
<comment type="subcellular location">
    <subcellularLocation>
        <location evidence="1">Membrane</location>
        <topology evidence="1">Single-pass type I membrane protein</topology>
    </subcellularLocation>
</comment>
<keyword evidence="7" id="KW-0067">ATP-binding</keyword>
<evidence type="ECO:0000256" key="1">
    <source>
        <dbReference type="ARBA" id="ARBA00004479"/>
    </source>
</evidence>
<protein>
    <recommendedName>
        <fullName evidence="12">Malectin-like domain-containing protein</fullName>
    </recommendedName>
</protein>
<dbReference type="FunFam" id="2.60.120.430:FF:000005">
    <property type="entry name" value="Putative receptor-like protein kinase"/>
    <property type="match status" value="1"/>
</dbReference>
<dbReference type="GO" id="GO:0004714">
    <property type="term" value="F:transmembrane receptor protein tyrosine kinase activity"/>
    <property type="evidence" value="ECO:0007669"/>
    <property type="project" value="InterPro"/>
</dbReference>
<keyword evidence="14" id="KW-1185">Reference proteome</keyword>
<keyword evidence="8" id="KW-1133">Transmembrane helix</keyword>
<proteinExistence type="predicted"/>
<feature type="region of interest" description="Disordered" evidence="11">
    <location>
        <begin position="337"/>
        <end position="407"/>
    </location>
</feature>
<reference evidence="13 14" key="1">
    <citation type="journal article" date="2023" name="Hortic Res">
        <title>Pangenome of water caltrop reveals structural variations and asymmetric subgenome divergence after allopolyploidization.</title>
        <authorList>
            <person name="Zhang X."/>
            <person name="Chen Y."/>
            <person name="Wang L."/>
            <person name="Yuan Y."/>
            <person name="Fang M."/>
            <person name="Shi L."/>
            <person name="Lu R."/>
            <person name="Comes H.P."/>
            <person name="Ma Y."/>
            <person name="Chen Y."/>
            <person name="Huang G."/>
            <person name="Zhou Y."/>
            <person name="Zheng Z."/>
            <person name="Qiu Y."/>
        </authorList>
    </citation>
    <scope>NUCLEOTIDE SEQUENCE [LARGE SCALE GENOMIC DNA]</scope>
    <source>
        <tissue evidence="13">Roots</tissue>
    </source>
</reference>
<evidence type="ECO:0000256" key="11">
    <source>
        <dbReference type="SAM" id="MobiDB-lite"/>
    </source>
</evidence>
<dbReference type="AlphaFoldDB" id="A0AAN7JT76"/>
<keyword evidence="9" id="KW-0472">Membrane</keyword>
<dbReference type="PANTHER" id="PTHR34590">
    <property type="entry name" value="OS03G0124300 PROTEIN-RELATED"/>
    <property type="match status" value="1"/>
</dbReference>
<evidence type="ECO:0000256" key="3">
    <source>
        <dbReference type="ARBA" id="ARBA00022679"/>
    </source>
</evidence>